<dbReference type="EMBL" id="MU970168">
    <property type="protein sequence ID" value="KAK9319691.1"/>
    <property type="molecule type" value="Genomic_DNA"/>
</dbReference>
<comment type="caution">
    <text evidence="1">The sequence shown here is derived from an EMBL/GenBank/DDBJ whole genome shotgun (WGS) entry which is preliminary data.</text>
</comment>
<organism evidence="1 2">
    <name type="scientific">Lipomyces orientalis</name>
    <dbReference type="NCBI Taxonomy" id="1233043"/>
    <lineage>
        <taxon>Eukaryota</taxon>
        <taxon>Fungi</taxon>
        <taxon>Dikarya</taxon>
        <taxon>Ascomycota</taxon>
        <taxon>Saccharomycotina</taxon>
        <taxon>Lipomycetes</taxon>
        <taxon>Lipomycetales</taxon>
        <taxon>Lipomycetaceae</taxon>
        <taxon>Lipomyces</taxon>
    </lineage>
</organism>
<gene>
    <name evidence="1" type="ORF">V1517DRAFT_348851</name>
</gene>
<protein>
    <submittedName>
        <fullName evidence="1">Uncharacterized protein</fullName>
    </submittedName>
</protein>
<sequence length="114" mass="12742">MLSTERALTYMPPLLRLELAPHTDLVGRLPPMTTTSTRPPKVERTFVVVAQPALGRPLLHPTSPKNSAFRILREMTGSGIPLIDGDRWDWLITSVRQPRSSYKSPMPLLSSDLP</sequence>
<evidence type="ECO:0000313" key="1">
    <source>
        <dbReference type="EMBL" id="KAK9319691.1"/>
    </source>
</evidence>
<proteinExistence type="predicted"/>
<accession>A0ACC3TFP5</accession>
<dbReference type="Proteomes" id="UP001489719">
    <property type="component" value="Unassembled WGS sequence"/>
</dbReference>
<name>A0ACC3TFP5_9ASCO</name>
<evidence type="ECO:0000313" key="2">
    <source>
        <dbReference type="Proteomes" id="UP001489719"/>
    </source>
</evidence>
<reference evidence="2" key="1">
    <citation type="journal article" date="2024" name="Front. Bioeng. Biotechnol.">
        <title>Genome-scale model development and genomic sequencing of the oleaginous clade Lipomyces.</title>
        <authorList>
            <person name="Czajka J.J."/>
            <person name="Han Y."/>
            <person name="Kim J."/>
            <person name="Mondo S.J."/>
            <person name="Hofstad B.A."/>
            <person name="Robles A."/>
            <person name="Haridas S."/>
            <person name="Riley R."/>
            <person name="LaButti K."/>
            <person name="Pangilinan J."/>
            <person name="Andreopoulos W."/>
            <person name="Lipzen A."/>
            <person name="Yan J."/>
            <person name="Wang M."/>
            <person name="Ng V."/>
            <person name="Grigoriev I.V."/>
            <person name="Spatafora J.W."/>
            <person name="Magnuson J.K."/>
            <person name="Baker S.E."/>
            <person name="Pomraning K.R."/>
        </authorList>
    </citation>
    <scope>NUCLEOTIDE SEQUENCE [LARGE SCALE GENOMIC DNA]</scope>
    <source>
        <strain evidence="2">CBS 10300</strain>
    </source>
</reference>
<keyword evidence="2" id="KW-1185">Reference proteome</keyword>